<gene>
    <name evidence="1" type="ORF">CH330_07740</name>
</gene>
<reference evidence="1 2" key="1">
    <citation type="submission" date="2017-07" db="EMBL/GenBank/DDBJ databases">
        <title>Recovery of genomes from metagenomes via a dereplication, aggregation, and scoring strategy.</title>
        <authorList>
            <person name="Sieber C.M."/>
            <person name="Probst A.J."/>
            <person name="Sharrar A."/>
            <person name="Thomas B.C."/>
            <person name="Hess M."/>
            <person name="Tringe S.G."/>
            <person name="Banfield J.F."/>
        </authorList>
    </citation>
    <scope>NUCLEOTIDE SEQUENCE [LARGE SCALE GENOMIC DNA]</scope>
    <source>
        <strain evidence="1">JGI_Cruoil_03_51_56</strain>
    </source>
</reference>
<evidence type="ECO:0000313" key="1">
    <source>
        <dbReference type="EMBL" id="OYD14740.1"/>
    </source>
</evidence>
<dbReference type="AlphaFoldDB" id="A0A235BQI0"/>
<comment type="caution">
    <text evidence="1">The sequence shown here is derived from an EMBL/GenBank/DDBJ whole genome shotgun (WGS) entry which is preliminary data.</text>
</comment>
<sequence>MIRLDNGRRVPFPILFSMFLVAFCGLGFEISITRIFSLIFSHHFMFLSLSVAMCGLGIGGFIASLRDFKKASLIWISLLLAVSFPLAIVLPFKACFLLSHPLLLALSGLPPFVFTGLFASLVFRLFHRLSGTLYFADLTGSGIGALFIGLLLSVLSPVNVIFFFSFLILLATMLLSRKPFPIVLQALLILFLIMNRNHQLLDIPYQHIPEGRDTKMLVKVLQDKTAGVTIARTFWNSSFRTDVVNEPVSPHTRKIFVDGGAPTLMLRFDGNLDSLSWLKNGLVYFPMRIAGKQRMLSIGPGGGVDILLGLLAGFEKIEAVEVNPDILKVMKTYQGFNGGIIENEKVAFSISEGRSYLKRSKNRYDLIYLALAQTATSAKTGLPLVESYLHTSDAYGDYLSHLSPDGVIAFICEQGPFLQRTVFNALLALRKTGIGLGEAKNHIIILSSPVAGTPYKHLLILRKSRFTREQSKQVQEMAEAAGFIPGYFPYNYEQAAVAFPTLEAMEEFVNEVRTKHGIDIEFTTDDRPFFYNLLPGVPGYLKWLCIVTLLISLCAVFLRRNRKLFVFGPYFLLLGAGFMLVEVSLIQKFVFFLGNPLTTFSVILFSLLLGCGIGGFLTQKIEDPLKKVPKVLFVLCLFMLGVFLGLEKVFLWCFSANNALKAVISFSILVPLGILLGMPFPAGVRELGRISSRDIGLMWGVNGLMSVCGSCSCIIISKTLGFRYAFLSGLVVYLGVLLLSLKLSRVR</sequence>
<dbReference type="EMBL" id="NOZP01000139">
    <property type="protein sequence ID" value="OYD14740.1"/>
    <property type="molecule type" value="Genomic_DNA"/>
</dbReference>
<organism evidence="1 2">
    <name type="scientific">candidate division WOR-3 bacterium JGI_Cruoil_03_51_56</name>
    <dbReference type="NCBI Taxonomy" id="1973747"/>
    <lineage>
        <taxon>Bacteria</taxon>
        <taxon>Bacteria division WOR-3</taxon>
    </lineage>
</organism>
<proteinExistence type="predicted"/>
<protein>
    <recommendedName>
        <fullName evidence="3">PABS domain-containing protein</fullName>
    </recommendedName>
</protein>
<dbReference type="SUPFAM" id="SSF53335">
    <property type="entry name" value="S-adenosyl-L-methionine-dependent methyltransferases"/>
    <property type="match status" value="1"/>
</dbReference>
<name>A0A235BQI0_UNCW3</name>
<evidence type="ECO:0008006" key="3">
    <source>
        <dbReference type="Google" id="ProtNLM"/>
    </source>
</evidence>
<evidence type="ECO:0000313" key="2">
    <source>
        <dbReference type="Proteomes" id="UP000215559"/>
    </source>
</evidence>
<dbReference type="Gene3D" id="3.40.50.150">
    <property type="entry name" value="Vaccinia Virus protein VP39"/>
    <property type="match status" value="1"/>
</dbReference>
<accession>A0A235BQI0</accession>
<dbReference type="Proteomes" id="UP000215559">
    <property type="component" value="Unassembled WGS sequence"/>
</dbReference>
<dbReference type="InterPro" id="IPR029063">
    <property type="entry name" value="SAM-dependent_MTases_sf"/>
</dbReference>